<dbReference type="SUPFAM" id="SSF56784">
    <property type="entry name" value="HAD-like"/>
    <property type="match status" value="1"/>
</dbReference>
<dbReference type="InterPro" id="IPR011948">
    <property type="entry name" value="Dullard_phosphatase"/>
</dbReference>
<organism evidence="4">
    <name type="scientific">Drosophila rhopaloa</name>
    <name type="common">Fruit fly</name>
    <dbReference type="NCBI Taxonomy" id="1041015"/>
    <lineage>
        <taxon>Eukaryota</taxon>
        <taxon>Metazoa</taxon>
        <taxon>Ecdysozoa</taxon>
        <taxon>Arthropoda</taxon>
        <taxon>Hexapoda</taxon>
        <taxon>Insecta</taxon>
        <taxon>Pterygota</taxon>
        <taxon>Neoptera</taxon>
        <taxon>Endopterygota</taxon>
        <taxon>Diptera</taxon>
        <taxon>Brachycera</taxon>
        <taxon>Muscomorpha</taxon>
        <taxon>Ephydroidea</taxon>
        <taxon>Drosophilidae</taxon>
        <taxon>Drosophila</taxon>
        <taxon>Sophophora</taxon>
    </lineage>
</organism>
<feature type="domain" description="FCP1 homology" evidence="1">
    <location>
        <begin position="94"/>
        <end position="268"/>
    </location>
</feature>
<dbReference type="GO" id="GO:0016791">
    <property type="term" value="F:phosphatase activity"/>
    <property type="evidence" value="ECO:0007669"/>
    <property type="project" value="InterPro"/>
</dbReference>
<evidence type="ECO:0000313" key="2">
    <source>
        <dbReference type="EnsemblMetazoa" id="XP_016986322.1"/>
    </source>
</evidence>
<sequence>MVSQLPAQSAHLVKLAPSGQVPVSVVSNLQSPRSSPGRRTLVPILFAGELGTYIRRLLGHLAAKICALLRPVLGVAGVTYRDVALSPAMAQRLASVGRKTLVLDLDETLVHSCYSDAEHRESGNCAQLPAGARPDYLLSVSIDGLEPISFQVYKRPHVDVFLDFVSKWYDLVIYTASLEVYAAQVVDLLDAGRGMMPRRFYRQHCRASTSLVTKDLTLVSPDMSGTFIIDNSPYAYRDFPDNAVPIKTFIYDPDDTELLKLLPFLDALRFTKDVRSILGRRVNSLNSAVSGSRI</sequence>
<dbReference type="PANTHER" id="PTHR12210">
    <property type="entry name" value="DULLARD PROTEIN PHOSPHATASE"/>
    <property type="match status" value="1"/>
</dbReference>
<dbReference type="NCBIfam" id="TIGR02251">
    <property type="entry name" value="HIF-SF_euk"/>
    <property type="match status" value="1"/>
</dbReference>
<dbReference type="AlphaFoldDB" id="A0A6P4F7S1"/>
<protein>
    <submittedName>
        <fullName evidence="4">CTD nuclear envelope phosphatase 1</fullName>
    </submittedName>
</protein>
<dbReference type="InterPro" id="IPR004274">
    <property type="entry name" value="FCP1_dom"/>
</dbReference>
<dbReference type="PROSITE" id="PS50969">
    <property type="entry name" value="FCP1"/>
    <property type="match status" value="1"/>
</dbReference>
<accession>A0A6P4F7S1</accession>
<reference evidence="4" key="2">
    <citation type="submission" date="2025-04" db="UniProtKB">
        <authorList>
            <consortium name="RefSeq"/>
        </authorList>
    </citation>
    <scope>IDENTIFICATION</scope>
</reference>
<dbReference type="InterPro" id="IPR050365">
    <property type="entry name" value="TIM50"/>
</dbReference>
<dbReference type="OrthoDB" id="277011at2759"/>
<keyword evidence="3" id="KW-1185">Reference proteome</keyword>
<dbReference type="Pfam" id="PF03031">
    <property type="entry name" value="NIF"/>
    <property type="match status" value="1"/>
</dbReference>
<dbReference type="CDD" id="cd07521">
    <property type="entry name" value="HAD_FCP1-like"/>
    <property type="match status" value="1"/>
</dbReference>
<reference evidence="2" key="3">
    <citation type="submission" date="2025-05" db="UniProtKB">
        <authorList>
            <consortium name="EnsemblMetazoa"/>
        </authorList>
    </citation>
    <scope>IDENTIFICATION</scope>
</reference>
<reference evidence="3" key="1">
    <citation type="journal article" date="2021" name="Elife">
        <title>Highly contiguous assemblies of 101 drosophilid genomes.</title>
        <authorList>
            <person name="Kim B.Y."/>
            <person name="Wang J.R."/>
            <person name="Miller D.E."/>
            <person name="Barmina O."/>
            <person name="Delaney E."/>
            <person name="Thompson A."/>
            <person name="Comeault A.A."/>
            <person name="Peede D."/>
            <person name="D'Agostino E.R."/>
            <person name="Pelaez J."/>
            <person name="Aguilar J.M."/>
            <person name="Haji D."/>
            <person name="Matsunaga T."/>
            <person name="Armstrong E.E."/>
            <person name="Zych M."/>
            <person name="Ogawa Y."/>
            <person name="Stamenkovic-Radak M."/>
            <person name="Jelic M."/>
            <person name="Veselinovic M.S."/>
            <person name="Tanaskovic M."/>
            <person name="Eric P."/>
            <person name="Gao J.J."/>
            <person name="Katoh T.K."/>
            <person name="Toda M.J."/>
            <person name="Watabe H."/>
            <person name="Watada M."/>
            <person name="Davis J.S."/>
            <person name="Moyle L.C."/>
            <person name="Manoli G."/>
            <person name="Bertolini E."/>
            <person name="Kostal V."/>
            <person name="Hawley R.S."/>
            <person name="Takahashi A."/>
            <person name="Jones C.D."/>
            <person name="Price D.K."/>
            <person name="Whiteman N."/>
            <person name="Kopp A."/>
            <person name="Matute D.R."/>
            <person name="Petrov D.A."/>
        </authorList>
    </citation>
    <scope>NUCLEOTIDE SEQUENCE [LARGE SCALE GENOMIC DNA]</scope>
</reference>
<dbReference type="InterPro" id="IPR036412">
    <property type="entry name" value="HAD-like_sf"/>
</dbReference>
<dbReference type="SMART" id="SM00577">
    <property type="entry name" value="CPDc"/>
    <property type="match status" value="1"/>
</dbReference>
<evidence type="ECO:0000259" key="1">
    <source>
        <dbReference type="PROSITE" id="PS50969"/>
    </source>
</evidence>
<evidence type="ECO:0000313" key="3">
    <source>
        <dbReference type="Proteomes" id="UP001652680"/>
    </source>
</evidence>
<evidence type="ECO:0000313" key="4">
    <source>
        <dbReference type="RefSeq" id="XP_016986322.1"/>
    </source>
</evidence>
<dbReference type="OMA" id="WYDLAIY"/>
<dbReference type="InterPro" id="IPR023214">
    <property type="entry name" value="HAD_sf"/>
</dbReference>
<dbReference type="EnsemblMetazoa" id="XM_017130833.2">
    <property type="protein sequence ID" value="XP_016986322.1"/>
    <property type="gene ID" value="LOC108049604"/>
</dbReference>
<dbReference type="Proteomes" id="UP001652680">
    <property type="component" value="Unassembled WGS sequence"/>
</dbReference>
<name>A0A6P4F7S1_DRORH</name>
<dbReference type="RefSeq" id="XP_016986322.1">
    <property type="nucleotide sequence ID" value="XM_017130833.1"/>
</dbReference>
<gene>
    <name evidence="4" type="primary">LOC108049604</name>
    <name evidence="2" type="synonym">108049604</name>
</gene>
<dbReference type="Gene3D" id="3.40.50.1000">
    <property type="entry name" value="HAD superfamily/HAD-like"/>
    <property type="match status" value="1"/>
</dbReference>
<dbReference type="GeneID" id="108049604"/>
<proteinExistence type="predicted"/>